<dbReference type="Proteomes" id="UP000327044">
    <property type="component" value="Unassembled WGS sequence"/>
</dbReference>
<protein>
    <submittedName>
        <fullName evidence="1">Uncharacterized protein</fullName>
    </submittedName>
</protein>
<dbReference type="InParanoid" id="A0A5N4B7K0"/>
<organism evidence="1 2">
    <name type="scientific">Photinus pyralis</name>
    <name type="common">Common eastern firefly</name>
    <name type="synonym">Lampyris pyralis</name>
    <dbReference type="NCBI Taxonomy" id="7054"/>
    <lineage>
        <taxon>Eukaryota</taxon>
        <taxon>Metazoa</taxon>
        <taxon>Ecdysozoa</taxon>
        <taxon>Arthropoda</taxon>
        <taxon>Hexapoda</taxon>
        <taxon>Insecta</taxon>
        <taxon>Pterygota</taxon>
        <taxon>Neoptera</taxon>
        <taxon>Endopterygota</taxon>
        <taxon>Coleoptera</taxon>
        <taxon>Polyphaga</taxon>
        <taxon>Elateriformia</taxon>
        <taxon>Elateroidea</taxon>
        <taxon>Lampyridae</taxon>
        <taxon>Lampyrinae</taxon>
        <taxon>Photinus</taxon>
    </lineage>
</organism>
<accession>A0A5N4B7K0</accession>
<name>A0A5N4B7K0_PHOPY</name>
<sequence length="423" mass="48307">METLFKPPEPLQLDGNIAENWRKFSQKFDLFLTATGLSTKAEEKKVAVLLNLIGYEALELYNTFSFVEQEEKTVETVKAKFDEYCSPKKNVIFERFKFNKIVQQECQPFDVFVSELRKAIKTTEYAQQDDMLRDRIVMGIYNKSTQEKLLREASLTVTKAIDICRAIEVSRDQSKVLQSEATVHSISKKSMSNQPVKQVARQVATDCQYCGYQHAKRRCPAYGKTCARCQGRNHFARVCLENPTCKGEKQSSTQKLDKRKIVKKKVHEIAQCSEFVKESDSDSASSEAEFYVSSISTTRKTCSQQESMWTKELSINGKIVRFKLVSKSNVSLIPYGNASFKIKSLVEADNQIPLLGLNDCLELRLIKRIDSLECSNKFKTLDDVVKQYSNVFSGLGKFPTQHHITLKDNVRSRISAIRHIFST</sequence>
<dbReference type="AlphaFoldDB" id="A0A5N4B7K0"/>
<dbReference type="EMBL" id="VVIM01000001">
    <property type="protein sequence ID" value="KAB0805330.1"/>
    <property type="molecule type" value="Genomic_DNA"/>
</dbReference>
<comment type="caution">
    <text evidence="1">The sequence shown here is derived from an EMBL/GenBank/DDBJ whole genome shotgun (WGS) entry which is preliminary data.</text>
</comment>
<reference evidence="1 2" key="1">
    <citation type="journal article" date="2018" name="Elife">
        <title>Firefly genomes illuminate parallel origins of bioluminescence in beetles.</title>
        <authorList>
            <person name="Fallon T.R."/>
            <person name="Lower S.E."/>
            <person name="Chang C.H."/>
            <person name="Bessho-Uehara M."/>
            <person name="Martin G.J."/>
            <person name="Bewick A.J."/>
            <person name="Behringer M."/>
            <person name="Debat H.J."/>
            <person name="Wong I."/>
            <person name="Day J.C."/>
            <person name="Suvorov A."/>
            <person name="Silva C.J."/>
            <person name="Stanger-Hall K.F."/>
            <person name="Hall D.W."/>
            <person name="Schmitz R.J."/>
            <person name="Nelson D.R."/>
            <person name="Lewis S.M."/>
            <person name="Shigenobu S."/>
            <person name="Bybee S.M."/>
            <person name="Larracuente A.M."/>
            <person name="Oba Y."/>
            <person name="Weng J.K."/>
        </authorList>
    </citation>
    <scope>NUCLEOTIDE SEQUENCE [LARGE SCALE GENOMIC DNA]</scope>
    <source>
        <strain evidence="1">1611_PpyrPB1</strain>
        <tissue evidence="1">Whole body</tissue>
    </source>
</reference>
<keyword evidence="2" id="KW-1185">Reference proteome</keyword>
<gene>
    <name evidence="1" type="ORF">PPYR_02300</name>
</gene>
<dbReference type="PANTHER" id="PTHR33198">
    <property type="entry name" value="ANK_REP_REGION DOMAIN-CONTAINING PROTEIN-RELATED"/>
    <property type="match status" value="1"/>
</dbReference>
<evidence type="ECO:0000313" key="1">
    <source>
        <dbReference type="EMBL" id="KAB0805330.1"/>
    </source>
</evidence>
<evidence type="ECO:0000313" key="2">
    <source>
        <dbReference type="Proteomes" id="UP000327044"/>
    </source>
</evidence>
<dbReference type="PANTHER" id="PTHR33198:SF20">
    <property type="entry name" value="RETROTRANSPOSON GAG DOMAIN-CONTAINING PROTEIN"/>
    <property type="match status" value="1"/>
</dbReference>
<proteinExistence type="predicted"/>